<dbReference type="InterPro" id="IPR040783">
    <property type="entry name" value="VLRF1"/>
</dbReference>
<organism evidence="2 3">
    <name type="scientific">Arthrobacter cryoconiti</name>
    <dbReference type="NCBI Taxonomy" id="748907"/>
    <lineage>
        <taxon>Bacteria</taxon>
        <taxon>Bacillati</taxon>
        <taxon>Actinomycetota</taxon>
        <taxon>Actinomycetes</taxon>
        <taxon>Micrococcales</taxon>
        <taxon>Micrococcaceae</taxon>
        <taxon>Arthrobacter</taxon>
    </lineage>
</organism>
<keyword evidence="2" id="KW-0378">Hydrolase</keyword>
<dbReference type="GO" id="GO:0016787">
    <property type="term" value="F:hydrolase activity"/>
    <property type="evidence" value="ECO:0007669"/>
    <property type="project" value="UniProtKB-KW"/>
</dbReference>
<proteinExistence type="predicted"/>
<reference evidence="3" key="1">
    <citation type="journal article" date="2019" name="Int. J. Syst. Evol. Microbiol.">
        <title>The Global Catalogue of Microorganisms (GCM) 10K type strain sequencing project: providing services to taxonomists for standard genome sequencing and annotation.</title>
        <authorList>
            <consortium name="The Broad Institute Genomics Platform"/>
            <consortium name="The Broad Institute Genome Sequencing Center for Infectious Disease"/>
            <person name="Wu L."/>
            <person name="Ma J."/>
        </authorList>
    </citation>
    <scope>NUCLEOTIDE SEQUENCE [LARGE SCALE GENOMIC DNA]</scope>
    <source>
        <strain evidence="3">CGMCC 1.10698</strain>
    </source>
</reference>
<evidence type="ECO:0000313" key="2">
    <source>
        <dbReference type="EMBL" id="MFC4264141.1"/>
    </source>
</evidence>
<evidence type="ECO:0000313" key="3">
    <source>
        <dbReference type="Proteomes" id="UP001595773"/>
    </source>
</evidence>
<protein>
    <submittedName>
        <fullName evidence="2">Vms1/Ankzf1 family peptidyl-tRNA hydrolase</fullName>
    </submittedName>
</protein>
<keyword evidence="3" id="KW-1185">Reference proteome</keyword>
<sequence length="198" mass="21246">MTSPTRFTFVPAGRLDGWVERFSSAHGGCDTLTDTDDGVRLNMKDGTLAVLSPPWPDDGRPGKGPDLLHRLVSLASQERTMGIVLMRRGGYAIGVASSGKLQAHKCGGKHAQPKKNNSTLILKAAEDGSRVFSANTFEYLATGGDRELVKAVLSESVLRAYTLRPRIDPLQVGEPNLAVLSKAAADFASIRVRVTDSQ</sequence>
<dbReference type="Proteomes" id="UP001595773">
    <property type="component" value="Unassembled WGS sequence"/>
</dbReference>
<dbReference type="EMBL" id="JBHSCQ010000003">
    <property type="protein sequence ID" value="MFC4264141.1"/>
    <property type="molecule type" value="Genomic_DNA"/>
</dbReference>
<dbReference type="Pfam" id="PF18859">
    <property type="entry name" value="acVLRF1"/>
    <property type="match status" value="1"/>
</dbReference>
<gene>
    <name evidence="2" type="ORF">ACFOW9_00820</name>
</gene>
<accession>A0ABV8QV48</accession>
<comment type="caution">
    <text evidence="2">The sequence shown here is derived from an EMBL/GenBank/DDBJ whole genome shotgun (WGS) entry which is preliminary data.</text>
</comment>
<feature type="domain" description="Actinobacteria/chloroflexi VLRF1 release factor" evidence="1">
    <location>
        <begin position="122"/>
        <end position="193"/>
    </location>
</feature>
<dbReference type="RefSeq" id="WP_230068369.1">
    <property type="nucleotide sequence ID" value="NZ_BAABLL010000002.1"/>
</dbReference>
<evidence type="ECO:0000259" key="1">
    <source>
        <dbReference type="Pfam" id="PF18859"/>
    </source>
</evidence>
<name>A0ABV8QV48_9MICC</name>